<dbReference type="Pfam" id="PF21673">
    <property type="entry name" value="CCDC93_N"/>
    <property type="match status" value="1"/>
</dbReference>
<evidence type="ECO:0000256" key="2">
    <source>
        <dbReference type="ARBA" id="ARBA00023054"/>
    </source>
</evidence>
<dbReference type="eggNOG" id="KOG2701">
    <property type="taxonomic scope" value="Eukaryota"/>
</dbReference>
<evidence type="ECO:0000313" key="6">
    <source>
        <dbReference type="Proteomes" id="UP000189703"/>
    </source>
</evidence>
<reference evidence="7" key="1">
    <citation type="submission" date="2025-08" db="UniProtKB">
        <authorList>
            <consortium name="RefSeq"/>
        </authorList>
    </citation>
    <scope>IDENTIFICATION</scope>
</reference>
<dbReference type="InterPro" id="IPR048747">
    <property type="entry name" value="CCDC93_N"/>
</dbReference>
<comment type="similarity">
    <text evidence="1">Belongs to the CCDC93 family.</text>
</comment>
<protein>
    <submittedName>
        <fullName evidence="7">Coiled-coil domain-containing protein 93 isoform X1</fullName>
    </submittedName>
</protein>
<sequence length="427" mass="48413">MSRAMSEPELEVQYDPSMLLLQPVLDLIASAGYSPDRNVNLSASDKLVAGLAWCIATAKAIVPELQALSGQDSILQDKIKTLDVIESALRSMGCPYPLQANQIRDLDYGGIYPVVQWIVSRVSPMQTETTCEVIYVAHGIEQEQHAIQLLEKELCLAENSIKMLHANLKEQNMKKENLLNAMQHLHERIDKEGGVNMVPKMVSLLKTSKDLERQALDFRSCCKQKHSDLQAEVTELETKINCDKSNDLLGDIDHSLCNSLEKLNLVKSELATKLRKTLVLKRQLDDRPSQTELIQYERRFSELYVQIQEKLRQTRKYYATYNALLEKKELMLKETSLLNSISSQFQDTINSTTGRVKLINSMEGIVKGTQQKLERVQLGLQAEQKVCDALKEKYTAAIAEQRHCSSLLKAFQEECARNERLRSQSSV</sequence>
<dbReference type="GO" id="GO:0006893">
    <property type="term" value="P:Golgi to plasma membrane transport"/>
    <property type="evidence" value="ECO:0000318"/>
    <property type="project" value="GO_Central"/>
</dbReference>
<accession>A0A1U7ZEU7</accession>
<keyword evidence="2 3" id="KW-0175">Coiled coil</keyword>
<dbReference type="Pfam" id="PF09762">
    <property type="entry name" value="CCDC93_CC"/>
    <property type="match status" value="1"/>
</dbReference>
<evidence type="ECO:0000256" key="1">
    <source>
        <dbReference type="ARBA" id="ARBA00007219"/>
    </source>
</evidence>
<dbReference type="PANTHER" id="PTHR16441">
    <property type="entry name" value="FIDIPIDINE"/>
    <property type="match status" value="1"/>
</dbReference>
<dbReference type="AlphaFoldDB" id="A0A1U7ZEU7"/>
<evidence type="ECO:0000259" key="5">
    <source>
        <dbReference type="Pfam" id="PF21673"/>
    </source>
</evidence>
<dbReference type="RefSeq" id="XP_010249911.1">
    <property type="nucleotide sequence ID" value="XM_010251609.2"/>
</dbReference>
<dbReference type="InterPro" id="IPR019159">
    <property type="entry name" value="CCDC93_CC"/>
</dbReference>
<name>A0A1U7ZEU7_NELNU</name>
<evidence type="ECO:0000259" key="4">
    <source>
        <dbReference type="Pfam" id="PF09762"/>
    </source>
</evidence>
<dbReference type="InterPro" id="IPR039116">
    <property type="entry name" value="CCDC93"/>
</dbReference>
<feature type="coiled-coil region" evidence="3">
    <location>
        <begin position="161"/>
        <end position="188"/>
    </location>
</feature>
<organism evidence="6 7">
    <name type="scientific">Nelumbo nucifera</name>
    <name type="common">Sacred lotus</name>
    <dbReference type="NCBI Taxonomy" id="4432"/>
    <lineage>
        <taxon>Eukaryota</taxon>
        <taxon>Viridiplantae</taxon>
        <taxon>Streptophyta</taxon>
        <taxon>Embryophyta</taxon>
        <taxon>Tracheophyta</taxon>
        <taxon>Spermatophyta</taxon>
        <taxon>Magnoliopsida</taxon>
        <taxon>Proteales</taxon>
        <taxon>Nelumbonaceae</taxon>
        <taxon>Nelumbo</taxon>
    </lineage>
</organism>
<dbReference type="GeneID" id="104592308"/>
<evidence type="ECO:0000313" key="7">
    <source>
        <dbReference type="RefSeq" id="XP_010249911.1"/>
    </source>
</evidence>
<dbReference type="FunCoup" id="A0A1U7ZEU7">
    <property type="interactions" value="404"/>
</dbReference>
<gene>
    <name evidence="7" type="primary">LOC104592308</name>
</gene>
<dbReference type="OMA" id="MEICIEQ"/>
<feature type="domain" description="CCDC93 coiled-coil" evidence="4">
    <location>
        <begin position="140"/>
        <end position="424"/>
    </location>
</feature>
<dbReference type="KEGG" id="nnu:104592308"/>
<proteinExistence type="inferred from homology"/>
<feature type="domain" description="CCDC93 N-terminal" evidence="5">
    <location>
        <begin position="19"/>
        <end position="123"/>
    </location>
</feature>
<dbReference type="PANTHER" id="PTHR16441:SF0">
    <property type="entry name" value="COILED-COIL DOMAIN-CONTAINING PROTEIN 93"/>
    <property type="match status" value="1"/>
</dbReference>
<dbReference type="STRING" id="4432.A0A1U7ZEU7"/>
<dbReference type="Proteomes" id="UP000189703">
    <property type="component" value="Unplaced"/>
</dbReference>
<evidence type="ECO:0000256" key="3">
    <source>
        <dbReference type="SAM" id="Coils"/>
    </source>
</evidence>
<dbReference type="InParanoid" id="A0A1U7ZEU7"/>
<keyword evidence="6" id="KW-1185">Reference proteome</keyword>
<dbReference type="OrthoDB" id="16092at2759"/>